<gene>
    <name evidence="4" type="ORF">FRY98_15240</name>
</gene>
<evidence type="ECO:0000256" key="2">
    <source>
        <dbReference type="ARBA" id="ARBA00023163"/>
    </source>
</evidence>
<dbReference type="Gene3D" id="1.10.10.10">
    <property type="entry name" value="Winged helix-like DNA-binding domain superfamily/Winged helix DNA-binding domain"/>
    <property type="match status" value="1"/>
</dbReference>
<accession>A0A5D0CQ96</accession>
<dbReference type="Pfam" id="PF25583">
    <property type="entry name" value="WCX"/>
    <property type="match status" value="1"/>
</dbReference>
<dbReference type="InterPro" id="IPR036388">
    <property type="entry name" value="WH-like_DNA-bd_sf"/>
</dbReference>
<dbReference type="InterPro" id="IPR057727">
    <property type="entry name" value="WCX_dom"/>
</dbReference>
<dbReference type="InterPro" id="IPR036390">
    <property type="entry name" value="WH_DNA-bd_sf"/>
</dbReference>
<dbReference type="RefSeq" id="WP_148453433.1">
    <property type="nucleotide sequence ID" value="NZ_VSDO01000003.1"/>
</dbReference>
<dbReference type="PIRSF" id="PIRSF016838">
    <property type="entry name" value="PafC"/>
    <property type="match status" value="1"/>
</dbReference>
<dbReference type="PANTHER" id="PTHR34580">
    <property type="match status" value="1"/>
</dbReference>
<dbReference type="AlphaFoldDB" id="A0A5D0CQ96"/>
<name>A0A5D0CQ96_9BACL</name>
<comment type="caution">
    <text evidence="4">The sequence shown here is derived from an EMBL/GenBank/DDBJ whole genome shotgun (WGS) entry which is preliminary data.</text>
</comment>
<sequence>MKTERLLAMTVLLLNRGRMSAKELAERFEVSVKTIYRDMETLGRAGIPVMALQGASGGFEIMDRYTLDRHMMTPEEIGSLLSAVKGASRAIQDRTYDDLVQKFKALLQSEEGHTETKGETVIFDFQPWGQGSTARQKLALLRQAIRERRLAGLIYVRQDGSDESRTVEPTALVMKGGVWYLQAFCRERNDFRTFRLSRMQELNLLAETFELREAPRLDSYEWNKSWSGGEETAVRLVFRAEARYRFGDTFFPEQITAHPDGGFQVEGSFTVDEWFCGVLLSYGDLVRVEHPPALAEEIKSRAERIVRVYESGNFSES</sequence>
<dbReference type="Pfam" id="PF13280">
    <property type="entry name" value="WYL"/>
    <property type="match status" value="1"/>
</dbReference>
<reference evidence="4 5" key="1">
    <citation type="submission" date="2019-08" db="EMBL/GenBank/DDBJ databases">
        <title>Genome sequencing of Paenibacillus faecis DSM 23593(T).</title>
        <authorList>
            <person name="Kook J.-K."/>
            <person name="Park S.-N."/>
            <person name="Lim Y.K."/>
        </authorList>
    </citation>
    <scope>NUCLEOTIDE SEQUENCE [LARGE SCALE GENOMIC DNA]</scope>
    <source>
        <strain evidence="4 5">DSM 23593</strain>
    </source>
</reference>
<dbReference type="PANTHER" id="PTHR34580:SF1">
    <property type="entry name" value="PROTEIN PAFC"/>
    <property type="match status" value="1"/>
</dbReference>
<dbReference type="Proteomes" id="UP000325218">
    <property type="component" value="Unassembled WGS sequence"/>
</dbReference>
<evidence type="ECO:0000259" key="3">
    <source>
        <dbReference type="PROSITE" id="PS51000"/>
    </source>
</evidence>
<keyword evidence="5" id="KW-1185">Reference proteome</keyword>
<organism evidence="4 5">
    <name type="scientific">Paenibacillus faecis</name>
    <dbReference type="NCBI Taxonomy" id="862114"/>
    <lineage>
        <taxon>Bacteria</taxon>
        <taxon>Bacillati</taxon>
        <taxon>Bacillota</taxon>
        <taxon>Bacilli</taxon>
        <taxon>Bacillales</taxon>
        <taxon>Paenibacillaceae</taxon>
        <taxon>Paenibacillus</taxon>
    </lineage>
</organism>
<dbReference type="OrthoDB" id="9815009at2"/>
<dbReference type="InterPro" id="IPR001034">
    <property type="entry name" value="DeoR_HTH"/>
</dbReference>
<dbReference type="Pfam" id="PF08279">
    <property type="entry name" value="HTH_11"/>
    <property type="match status" value="1"/>
</dbReference>
<dbReference type="InterPro" id="IPR051534">
    <property type="entry name" value="CBASS_pafABC_assoc_protein"/>
</dbReference>
<keyword evidence="2" id="KW-0804">Transcription</keyword>
<dbReference type="GO" id="GO:0003700">
    <property type="term" value="F:DNA-binding transcription factor activity"/>
    <property type="evidence" value="ECO:0007669"/>
    <property type="project" value="InterPro"/>
</dbReference>
<evidence type="ECO:0000313" key="4">
    <source>
        <dbReference type="EMBL" id="TYA12081.1"/>
    </source>
</evidence>
<dbReference type="PROSITE" id="PS51000">
    <property type="entry name" value="HTH_DEOR_2"/>
    <property type="match status" value="1"/>
</dbReference>
<dbReference type="EMBL" id="VSDO01000003">
    <property type="protein sequence ID" value="TYA12081.1"/>
    <property type="molecule type" value="Genomic_DNA"/>
</dbReference>
<dbReference type="SUPFAM" id="SSF46785">
    <property type="entry name" value="Winged helix' DNA-binding domain"/>
    <property type="match status" value="1"/>
</dbReference>
<proteinExistence type="predicted"/>
<evidence type="ECO:0000313" key="5">
    <source>
        <dbReference type="Proteomes" id="UP000325218"/>
    </source>
</evidence>
<keyword evidence="1" id="KW-0805">Transcription regulation</keyword>
<feature type="domain" description="HTH deoR-type" evidence="3">
    <location>
        <begin position="2"/>
        <end position="57"/>
    </location>
</feature>
<dbReference type="PROSITE" id="PS52050">
    <property type="entry name" value="WYL"/>
    <property type="match status" value="1"/>
</dbReference>
<dbReference type="InterPro" id="IPR013196">
    <property type="entry name" value="HTH_11"/>
</dbReference>
<dbReference type="InterPro" id="IPR026881">
    <property type="entry name" value="WYL_dom"/>
</dbReference>
<evidence type="ECO:0000256" key="1">
    <source>
        <dbReference type="ARBA" id="ARBA00023015"/>
    </source>
</evidence>
<protein>
    <submittedName>
        <fullName evidence="4">YafY family transcriptional regulator</fullName>
    </submittedName>
</protein>
<dbReference type="InterPro" id="IPR028349">
    <property type="entry name" value="PafC-like"/>
</dbReference>